<accession>A0A9K3D3S5</accession>
<organism evidence="2 3">
    <name type="scientific">Kipferlia bialata</name>
    <dbReference type="NCBI Taxonomy" id="797122"/>
    <lineage>
        <taxon>Eukaryota</taxon>
        <taxon>Metamonada</taxon>
        <taxon>Carpediemonas-like organisms</taxon>
        <taxon>Kipferlia</taxon>
    </lineage>
</organism>
<dbReference type="AlphaFoldDB" id="A0A9K3D3S5"/>
<proteinExistence type="predicted"/>
<feature type="transmembrane region" description="Helical" evidence="1">
    <location>
        <begin position="269"/>
        <end position="294"/>
    </location>
</feature>
<reference evidence="2 3" key="1">
    <citation type="journal article" date="2018" name="PLoS ONE">
        <title>The draft genome of Kipferlia bialata reveals reductive genome evolution in fornicate parasites.</title>
        <authorList>
            <person name="Tanifuji G."/>
            <person name="Takabayashi S."/>
            <person name="Kume K."/>
            <person name="Takagi M."/>
            <person name="Nakayama T."/>
            <person name="Kamikawa R."/>
            <person name="Inagaki Y."/>
            <person name="Hashimoto T."/>
        </authorList>
    </citation>
    <scope>NUCLEOTIDE SEQUENCE [LARGE SCALE GENOMIC DNA]</scope>
    <source>
        <strain evidence="2">NY0173</strain>
    </source>
</reference>
<comment type="caution">
    <text evidence="2">The sequence shown here is derived from an EMBL/GenBank/DDBJ whole genome shotgun (WGS) entry which is preliminary data.</text>
</comment>
<feature type="transmembrane region" description="Helical" evidence="1">
    <location>
        <begin position="168"/>
        <end position="193"/>
    </location>
</feature>
<dbReference type="Proteomes" id="UP000265618">
    <property type="component" value="Unassembled WGS sequence"/>
</dbReference>
<evidence type="ECO:0000313" key="3">
    <source>
        <dbReference type="Proteomes" id="UP000265618"/>
    </source>
</evidence>
<feature type="transmembrane region" description="Helical" evidence="1">
    <location>
        <begin position="17"/>
        <end position="37"/>
    </location>
</feature>
<feature type="transmembrane region" description="Helical" evidence="1">
    <location>
        <begin position="129"/>
        <end position="148"/>
    </location>
</feature>
<gene>
    <name evidence="2" type="ORF">KIPB_009822</name>
</gene>
<feature type="non-terminal residue" evidence="2">
    <location>
        <position position="1"/>
    </location>
</feature>
<keyword evidence="1" id="KW-0812">Transmembrane</keyword>
<name>A0A9K3D3S5_9EUKA</name>
<dbReference type="EMBL" id="BDIP01003451">
    <property type="protein sequence ID" value="GIQ87725.1"/>
    <property type="molecule type" value="Genomic_DNA"/>
</dbReference>
<evidence type="ECO:0000313" key="2">
    <source>
        <dbReference type="EMBL" id="GIQ87725.1"/>
    </source>
</evidence>
<keyword evidence="1" id="KW-1133">Transmembrane helix</keyword>
<keyword evidence="1" id="KW-0472">Membrane</keyword>
<keyword evidence="3" id="KW-1185">Reference proteome</keyword>
<evidence type="ECO:0000256" key="1">
    <source>
        <dbReference type="SAM" id="Phobius"/>
    </source>
</evidence>
<protein>
    <submittedName>
        <fullName evidence="2">Uncharacterized protein</fullName>
    </submittedName>
</protein>
<sequence>KESNPTDISVDKCVDTFVWSFWCYGIGLVLCGVGLVLKQTNPSRSVTRCVRAVFIGCMAQIVLRVVGTGLQMAYPTGVEGVPAMIYRTAYALQTVPPSLQPLWLMYIYQESWKSVLQPATYSRLHRIHTRLIVCVGSLITVGMLVITVRGGTMDFEEKYGSGVNGLFLVLYSTYILTLLGYALLCVSMTVLWVKAYKFRRLLPPTHQPTLFGFKLVTIDAIVVLSFLLSVLIFRLIYLAVYMDSVSFTFAGNMDDDDLIHQYHSLLVKYISFMSIYVVLNPLGLLVLCNLSLLWDSRPQWMRRGASTKRDNERGAELFL</sequence>
<feature type="transmembrane region" description="Helical" evidence="1">
    <location>
        <begin position="213"/>
        <end position="237"/>
    </location>
</feature>